<accession>Q2CEY1</accession>
<name>Q2CEY1_OCEGH</name>
<dbReference type="OrthoDB" id="7857490at2"/>
<gene>
    <name evidence="2" type="ORF">OG2516_14481</name>
</gene>
<protein>
    <submittedName>
        <fullName evidence="2">Uncharacterized protein</fullName>
    </submittedName>
</protein>
<dbReference type="RefSeq" id="WP_007256412.1">
    <property type="nucleotide sequence ID" value="NZ_CH724108.1"/>
</dbReference>
<dbReference type="eggNOG" id="ENOG50307R7">
    <property type="taxonomic scope" value="Bacteria"/>
</dbReference>
<evidence type="ECO:0000313" key="2">
    <source>
        <dbReference type="EMBL" id="EAR51229.1"/>
    </source>
</evidence>
<dbReference type="STRING" id="314256.OG2516_14481"/>
<evidence type="ECO:0000256" key="1">
    <source>
        <dbReference type="SAM" id="SignalP"/>
    </source>
</evidence>
<dbReference type="HOGENOM" id="CLU_085059_0_0_5"/>
<comment type="caution">
    <text evidence="2">The sequence shown here is derived from an EMBL/GenBank/DDBJ whole genome shotgun (WGS) entry which is preliminary data.</text>
</comment>
<evidence type="ECO:0000313" key="3">
    <source>
        <dbReference type="Proteomes" id="UP000003635"/>
    </source>
</evidence>
<dbReference type="AlphaFoldDB" id="Q2CEY1"/>
<reference evidence="2 3" key="1">
    <citation type="journal article" date="2010" name="J. Bacteriol.">
        <title>Genome sequences of Oceanicola granulosus HTCC2516(T) and Oceanicola batsensis HTCC2597(TDelta).</title>
        <authorList>
            <person name="Thrash J.C."/>
            <person name="Cho J.C."/>
            <person name="Vergin K.L."/>
            <person name="Giovannoni S.J."/>
        </authorList>
    </citation>
    <scope>NUCLEOTIDE SEQUENCE [LARGE SCALE GENOMIC DNA]</scope>
    <source>
        <strain evidence="3">ATCC BAA-861 / DSM 15982 / KCTC 12143 / HTCC2516</strain>
    </source>
</reference>
<keyword evidence="3" id="KW-1185">Reference proteome</keyword>
<feature type="signal peptide" evidence="1">
    <location>
        <begin position="1"/>
        <end position="20"/>
    </location>
</feature>
<dbReference type="Proteomes" id="UP000003635">
    <property type="component" value="Unassembled WGS sequence"/>
</dbReference>
<feature type="chain" id="PRO_5004207496" evidence="1">
    <location>
        <begin position="21"/>
        <end position="223"/>
    </location>
</feature>
<keyword evidence="1" id="KW-0732">Signal</keyword>
<proteinExistence type="predicted"/>
<dbReference type="EMBL" id="AAOT01000015">
    <property type="protein sequence ID" value="EAR51229.1"/>
    <property type="molecule type" value="Genomic_DNA"/>
</dbReference>
<sequence>MQRFVLILVLALAASPPALAGAWMREQGAVFLSFGANVALTEAAVRPVHWDPTVFLEYGLHERLTVGLDLYIANGDQEETGTVFARTPLFGAGAGWPVAASLAYGFRNDRLRSEVEQIGRAGLSFGRGLASGWLAADAAQIFVLGEDRRESKLDLTWGHNWTDRLTTVAQLQTGIGTAGDYYAKAAPAVLLQVNERVRLEVGIVQALTGDEGTGLRIATWWEF</sequence>
<organism evidence="2 3">
    <name type="scientific">Oceanicola granulosus (strain ATCC BAA-861 / DSM 15982 / KCTC 12143 / HTCC2516)</name>
    <dbReference type="NCBI Taxonomy" id="314256"/>
    <lineage>
        <taxon>Bacteria</taxon>
        <taxon>Pseudomonadati</taxon>
        <taxon>Pseudomonadota</taxon>
        <taxon>Alphaproteobacteria</taxon>
        <taxon>Rhodobacterales</taxon>
        <taxon>Roseobacteraceae</taxon>
        <taxon>Oceanicola</taxon>
    </lineage>
</organism>